<dbReference type="InterPro" id="IPR005321">
    <property type="entry name" value="Peptidase_S58_DmpA"/>
</dbReference>
<dbReference type="PANTHER" id="PTHR36512">
    <property type="entry name" value="D-AMINOPEPTIDASE"/>
    <property type="match status" value="1"/>
</dbReference>
<dbReference type="Pfam" id="PF03576">
    <property type="entry name" value="Peptidase_S58"/>
    <property type="match status" value="1"/>
</dbReference>
<reference evidence="3" key="1">
    <citation type="submission" date="2023-07" db="EMBL/GenBank/DDBJ databases">
        <title>Conexibacter stalactiti sp. nov., isolated from stalactites in a lava cave and emended description of the genus Conexibacter.</title>
        <authorList>
            <person name="Lee S.D."/>
        </authorList>
    </citation>
    <scope>NUCLEOTIDE SEQUENCE [LARGE SCALE GENOMIC DNA]</scope>
    <source>
        <strain evidence="3">KCTC 39840</strain>
    </source>
</reference>
<dbReference type="Proteomes" id="UP001284601">
    <property type="component" value="Unassembled WGS sequence"/>
</dbReference>
<dbReference type="RefSeq" id="WP_318595499.1">
    <property type="nucleotide sequence ID" value="NZ_JAWSTH010000003.1"/>
</dbReference>
<sequence>MTPLIDGIRIGHWTDLDAATGMTVFLLPEGNVTAAEARGQSTGTLNIPVFEPQGAADQAHAIVLTGGTVFGLEAAAHVPIALAGEGIGTRTVDGPVPMVPAAVVYDIHIGDYAWPTAESARAAIAAAVPAGEEERGTVGVGTGVLTGSALDARSSTKGGFGRAHKLTAQGATIAAWAAVNPVGDVIGEDGQVLAGLRRGGRFAGVADFLCNDPDPELDWGHATTLVVVATDAKLPKRETWRLAQAGHNGIAHAISPCATGLDGDTAFAVATGRVEVRSALALEAVAAEVVTAAIRDAVRSASGLHGIPSASELARVLA</sequence>
<dbReference type="SUPFAM" id="SSF56266">
    <property type="entry name" value="DmpA/ArgJ-like"/>
    <property type="match status" value="1"/>
</dbReference>
<keyword evidence="3" id="KW-1185">Reference proteome</keyword>
<evidence type="ECO:0000313" key="2">
    <source>
        <dbReference type="EMBL" id="MDW5593237.1"/>
    </source>
</evidence>
<dbReference type="InterPro" id="IPR016117">
    <property type="entry name" value="ArgJ-like_dom_sf"/>
</dbReference>
<proteinExistence type="inferred from homology"/>
<name>A0ABU4HIU7_9ACTN</name>
<evidence type="ECO:0000256" key="1">
    <source>
        <dbReference type="ARBA" id="ARBA00007068"/>
    </source>
</evidence>
<comment type="caution">
    <text evidence="2">The sequence shown here is derived from an EMBL/GenBank/DDBJ whole genome shotgun (WGS) entry which is preliminary data.</text>
</comment>
<gene>
    <name evidence="2" type="ORF">R7226_02735</name>
</gene>
<evidence type="ECO:0000313" key="3">
    <source>
        <dbReference type="Proteomes" id="UP001284601"/>
    </source>
</evidence>
<dbReference type="PANTHER" id="PTHR36512:SF3">
    <property type="entry name" value="BLR5678 PROTEIN"/>
    <property type="match status" value="1"/>
</dbReference>
<protein>
    <submittedName>
        <fullName evidence="2">P1 family peptidase</fullName>
    </submittedName>
</protein>
<comment type="similarity">
    <text evidence="1">Belongs to the peptidase S58 family.</text>
</comment>
<accession>A0ABU4HIU7</accession>
<dbReference type="EMBL" id="JAWSTH010000003">
    <property type="protein sequence ID" value="MDW5593237.1"/>
    <property type="molecule type" value="Genomic_DNA"/>
</dbReference>
<dbReference type="Gene3D" id="3.60.70.12">
    <property type="entry name" value="L-amino peptidase D-ALA esterase/amidase"/>
    <property type="match status" value="1"/>
</dbReference>
<organism evidence="2 3">
    <name type="scientific">Conexibacter stalactiti</name>
    <dbReference type="NCBI Taxonomy" id="1940611"/>
    <lineage>
        <taxon>Bacteria</taxon>
        <taxon>Bacillati</taxon>
        <taxon>Actinomycetota</taxon>
        <taxon>Thermoleophilia</taxon>
        <taxon>Solirubrobacterales</taxon>
        <taxon>Conexibacteraceae</taxon>
        <taxon>Conexibacter</taxon>
    </lineage>
</organism>